<dbReference type="PANTHER" id="PTHR43037">
    <property type="entry name" value="UNNAMED PRODUCT-RELATED"/>
    <property type="match status" value="1"/>
</dbReference>
<dbReference type="InterPro" id="IPR050955">
    <property type="entry name" value="Plant_Biomass_Hydrol_Est"/>
</dbReference>
<dbReference type="EMBL" id="JACJFM010000008">
    <property type="protein sequence ID" value="MBB1486582.1"/>
    <property type="molecule type" value="Genomic_DNA"/>
</dbReference>
<reference evidence="3 4" key="1">
    <citation type="submission" date="2020-08" db="EMBL/GenBank/DDBJ databases">
        <title>Oceanospirillum sp. nov. isolated from marine sediment.</title>
        <authorList>
            <person name="Ji X."/>
        </authorList>
    </citation>
    <scope>NUCLEOTIDE SEQUENCE [LARGE SCALE GENOMIC DNA]</scope>
    <source>
        <strain evidence="3 4">D5</strain>
    </source>
</reference>
<accession>A0A839IPY8</accession>
<keyword evidence="2 3" id="KW-0378">Hydrolase</keyword>
<dbReference type="PANTHER" id="PTHR43037:SF5">
    <property type="entry name" value="FERULOYL ESTERASE"/>
    <property type="match status" value="1"/>
</dbReference>
<comment type="caution">
    <text evidence="3">The sequence shown here is derived from an EMBL/GenBank/DDBJ whole genome shotgun (WGS) entry which is preliminary data.</text>
</comment>
<dbReference type="AlphaFoldDB" id="A0A839IPY8"/>
<evidence type="ECO:0000256" key="1">
    <source>
        <dbReference type="ARBA" id="ARBA00022729"/>
    </source>
</evidence>
<dbReference type="SUPFAM" id="SSF53474">
    <property type="entry name" value="alpha/beta-Hydrolases"/>
    <property type="match status" value="1"/>
</dbReference>
<keyword evidence="4" id="KW-1185">Reference proteome</keyword>
<dbReference type="Gene3D" id="3.40.50.1820">
    <property type="entry name" value="alpha/beta hydrolase"/>
    <property type="match status" value="1"/>
</dbReference>
<organism evidence="3 4">
    <name type="scientific">Oceanospirillum sediminis</name>
    <dbReference type="NCBI Taxonomy" id="2760088"/>
    <lineage>
        <taxon>Bacteria</taxon>
        <taxon>Pseudomonadati</taxon>
        <taxon>Pseudomonadota</taxon>
        <taxon>Gammaproteobacteria</taxon>
        <taxon>Oceanospirillales</taxon>
        <taxon>Oceanospirillaceae</taxon>
        <taxon>Oceanospirillum</taxon>
    </lineage>
</organism>
<name>A0A839IPY8_9GAMM</name>
<protein>
    <submittedName>
        <fullName evidence="3">Alpha/beta hydrolase</fullName>
    </submittedName>
</protein>
<evidence type="ECO:0000313" key="4">
    <source>
        <dbReference type="Proteomes" id="UP000565262"/>
    </source>
</evidence>
<dbReference type="Proteomes" id="UP000565262">
    <property type="component" value="Unassembled WGS sequence"/>
</dbReference>
<keyword evidence="1" id="KW-0732">Signal</keyword>
<dbReference type="GO" id="GO:0016787">
    <property type="term" value="F:hydrolase activity"/>
    <property type="evidence" value="ECO:0007669"/>
    <property type="project" value="UniProtKB-KW"/>
</dbReference>
<sequence length="283" mass="32239">MSFGIYDVGATTFYACQADPRFSYCLYVPQQIHQQKNLPVCAVIHGSRRTVEGYRDRFADFAEREGCIILCPLFPVGIPDRDDTSGYKYLYEKGIRYDLVLLAMLEEVAERFSARRDRFLMHGFSGGGQFAHRFLYLHPHRLQAVSVAAPGVVTLPSDERWWMGLSDSKEIFGIYPDFDTIKSIPIQIMVGEQDLDGSEINLTPASRYWRPDCNKAGRNRLERATVLASALRDQGCQVQLDVIPGIHHEGFPLIPDATDFLARWISHGEPRFEHSEGREPEKH</sequence>
<dbReference type="InterPro" id="IPR029058">
    <property type="entry name" value="AB_hydrolase_fold"/>
</dbReference>
<evidence type="ECO:0000313" key="3">
    <source>
        <dbReference type="EMBL" id="MBB1486582.1"/>
    </source>
</evidence>
<gene>
    <name evidence="3" type="ORF">H4O21_08165</name>
</gene>
<proteinExistence type="predicted"/>
<dbReference type="RefSeq" id="WP_182808369.1">
    <property type="nucleotide sequence ID" value="NZ_JACJFM010000008.1"/>
</dbReference>
<evidence type="ECO:0000256" key="2">
    <source>
        <dbReference type="ARBA" id="ARBA00022801"/>
    </source>
</evidence>